<feature type="compositionally biased region" description="Basic and acidic residues" evidence="1">
    <location>
        <begin position="18"/>
        <end position="31"/>
    </location>
</feature>
<reference evidence="3" key="1">
    <citation type="journal article" date="2019" name="Int. J. Syst. Evol. Microbiol.">
        <title>The Global Catalogue of Microorganisms (GCM) 10K type strain sequencing project: providing services to taxonomists for standard genome sequencing and annotation.</title>
        <authorList>
            <consortium name="The Broad Institute Genomics Platform"/>
            <consortium name="The Broad Institute Genome Sequencing Center for Infectious Disease"/>
            <person name="Wu L."/>
            <person name="Ma J."/>
        </authorList>
    </citation>
    <scope>NUCLEOTIDE SEQUENCE [LARGE SCALE GENOMIC DNA]</scope>
    <source>
        <strain evidence="3">JCM 4805</strain>
    </source>
</reference>
<gene>
    <name evidence="2" type="ORF">GCM10010361_66160</name>
</gene>
<evidence type="ECO:0000256" key="1">
    <source>
        <dbReference type="SAM" id="MobiDB-lite"/>
    </source>
</evidence>
<comment type="caution">
    <text evidence="2">The sequence shown here is derived from an EMBL/GenBank/DDBJ whole genome shotgun (WGS) entry which is preliminary data.</text>
</comment>
<name>A0ABP3L1W5_9ACTN</name>
<protein>
    <recommendedName>
        <fullName evidence="4">DUF3618 domain-containing protein</fullName>
    </recommendedName>
</protein>
<sequence>MTAEPRSRNKSESLTTEQLRERVEHTREELGRTVEELAAKADVKTRAKEKAGEAKAKVQGKAGDAKAKVQQAVGHSRARAQDGSAHVAQRGPVPALAVSAAAAVLIWLQIRRHGRDRKGVRTVAIRSGRPRGLAGHRRCGSRTRRFR</sequence>
<organism evidence="2 3">
    <name type="scientific">Streptomyces olivaceiscleroticus</name>
    <dbReference type="NCBI Taxonomy" id="68245"/>
    <lineage>
        <taxon>Bacteria</taxon>
        <taxon>Bacillati</taxon>
        <taxon>Actinomycetota</taxon>
        <taxon>Actinomycetes</taxon>
        <taxon>Kitasatosporales</taxon>
        <taxon>Streptomycetaceae</taxon>
        <taxon>Streptomyces</taxon>
    </lineage>
</organism>
<dbReference type="EMBL" id="BAAABY010000048">
    <property type="protein sequence ID" value="GAA0491636.1"/>
    <property type="molecule type" value="Genomic_DNA"/>
</dbReference>
<evidence type="ECO:0000313" key="2">
    <source>
        <dbReference type="EMBL" id="GAA0491636.1"/>
    </source>
</evidence>
<dbReference type="RefSeq" id="WP_346099095.1">
    <property type="nucleotide sequence ID" value="NZ_BAAABY010000048.1"/>
</dbReference>
<accession>A0ABP3L1W5</accession>
<dbReference type="InterPro" id="IPR022062">
    <property type="entry name" value="DUF3618"/>
</dbReference>
<dbReference type="Proteomes" id="UP001500909">
    <property type="component" value="Unassembled WGS sequence"/>
</dbReference>
<keyword evidence="3" id="KW-1185">Reference proteome</keyword>
<dbReference type="Pfam" id="PF12277">
    <property type="entry name" value="DUF3618"/>
    <property type="match status" value="1"/>
</dbReference>
<proteinExistence type="predicted"/>
<evidence type="ECO:0008006" key="4">
    <source>
        <dbReference type="Google" id="ProtNLM"/>
    </source>
</evidence>
<evidence type="ECO:0000313" key="3">
    <source>
        <dbReference type="Proteomes" id="UP001500909"/>
    </source>
</evidence>
<feature type="compositionally biased region" description="Basic and acidic residues" evidence="1">
    <location>
        <begin position="45"/>
        <end position="56"/>
    </location>
</feature>
<feature type="compositionally biased region" description="Basic and acidic residues" evidence="1">
    <location>
        <begin position="1"/>
        <end position="11"/>
    </location>
</feature>
<feature type="region of interest" description="Disordered" evidence="1">
    <location>
        <begin position="1"/>
        <end position="31"/>
    </location>
</feature>
<feature type="region of interest" description="Disordered" evidence="1">
    <location>
        <begin position="45"/>
        <end position="66"/>
    </location>
</feature>